<dbReference type="EMBL" id="JAUZQC010000012">
    <property type="protein sequence ID" value="KAK5862901.1"/>
    <property type="molecule type" value="Genomic_DNA"/>
</dbReference>
<protein>
    <submittedName>
        <fullName evidence="1">Uncharacterized protein</fullName>
    </submittedName>
</protein>
<proteinExistence type="predicted"/>
<dbReference type="AlphaFoldDB" id="A0AAN8AHJ4"/>
<sequence>MHLPEGSSRPADLPREGQGADWLIPSLAILSHASLCVCMLQQHMAGTCCQGSLSSGLASPAQGQMAAHWALKSNCAV</sequence>
<dbReference type="Proteomes" id="UP001346869">
    <property type="component" value="Unassembled WGS sequence"/>
</dbReference>
<evidence type="ECO:0000313" key="1">
    <source>
        <dbReference type="EMBL" id="KAK5862901.1"/>
    </source>
</evidence>
<accession>A0AAN8AHJ4</accession>
<keyword evidence="2" id="KW-1185">Reference proteome</keyword>
<reference evidence="1 2" key="2">
    <citation type="journal article" date="2023" name="Mol. Biol. Evol.">
        <title>Genomics of Secondarily Temperate Adaptation in the Only Non-Antarctic Icefish.</title>
        <authorList>
            <person name="Rivera-Colon A.G."/>
            <person name="Rayamajhi N."/>
            <person name="Minhas B.F."/>
            <person name="Madrigal G."/>
            <person name="Bilyk K.T."/>
            <person name="Yoon V."/>
            <person name="Hune M."/>
            <person name="Gregory S."/>
            <person name="Cheng C.H.C."/>
            <person name="Catchen J.M."/>
        </authorList>
    </citation>
    <scope>NUCLEOTIDE SEQUENCE [LARGE SCALE GENOMIC DNA]</scope>
    <source>
        <strain evidence="1">JMC-PN-2008</strain>
    </source>
</reference>
<name>A0AAN8AHJ4_ELEMC</name>
<evidence type="ECO:0000313" key="2">
    <source>
        <dbReference type="Proteomes" id="UP001346869"/>
    </source>
</evidence>
<gene>
    <name evidence="1" type="ORF">PBY51_018251</name>
</gene>
<organism evidence="1 2">
    <name type="scientific">Eleginops maclovinus</name>
    <name type="common">Patagonian blennie</name>
    <name type="synonym">Eleginus maclovinus</name>
    <dbReference type="NCBI Taxonomy" id="56733"/>
    <lineage>
        <taxon>Eukaryota</taxon>
        <taxon>Metazoa</taxon>
        <taxon>Chordata</taxon>
        <taxon>Craniata</taxon>
        <taxon>Vertebrata</taxon>
        <taxon>Euteleostomi</taxon>
        <taxon>Actinopterygii</taxon>
        <taxon>Neopterygii</taxon>
        <taxon>Teleostei</taxon>
        <taxon>Neoteleostei</taxon>
        <taxon>Acanthomorphata</taxon>
        <taxon>Eupercaria</taxon>
        <taxon>Perciformes</taxon>
        <taxon>Notothenioidei</taxon>
        <taxon>Eleginopidae</taxon>
        <taxon>Eleginops</taxon>
    </lineage>
</organism>
<comment type="caution">
    <text evidence="1">The sequence shown here is derived from an EMBL/GenBank/DDBJ whole genome shotgun (WGS) entry which is preliminary data.</text>
</comment>
<reference evidence="1 2" key="1">
    <citation type="journal article" date="2023" name="Genes (Basel)">
        <title>Chromosome-Level Genome Assembly and Circadian Gene Repertoire of the Patagonia Blennie Eleginops maclovinus-The Closest Ancestral Proxy of Antarctic Cryonotothenioids.</title>
        <authorList>
            <person name="Cheng C.C."/>
            <person name="Rivera-Colon A.G."/>
            <person name="Minhas B.F."/>
            <person name="Wilson L."/>
            <person name="Rayamajhi N."/>
            <person name="Vargas-Chacoff L."/>
            <person name="Catchen J.M."/>
        </authorList>
    </citation>
    <scope>NUCLEOTIDE SEQUENCE [LARGE SCALE GENOMIC DNA]</scope>
    <source>
        <strain evidence="1">JMC-PN-2008</strain>
    </source>
</reference>